<dbReference type="AlphaFoldDB" id="A0A4Y8PBD5"/>
<proteinExistence type="predicted"/>
<dbReference type="PANTHER" id="PTHR43464">
    <property type="entry name" value="METHYLTRANSFERASE"/>
    <property type="match status" value="1"/>
</dbReference>
<evidence type="ECO:0000259" key="1">
    <source>
        <dbReference type="Pfam" id="PF08241"/>
    </source>
</evidence>
<reference evidence="3 4" key="1">
    <citation type="submission" date="2016-05" db="EMBL/GenBank/DDBJ databases">
        <title>Diversity and Homogeneity among Thermoacidophilic Verrucomicrobia Methanotrophs Linked with Geographical Origin.</title>
        <authorList>
            <person name="Erikstad H.-A."/>
            <person name="Smestad N.B."/>
            <person name="Ceballos R.M."/>
            <person name="Birkeland N.-K."/>
        </authorList>
    </citation>
    <scope>NUCLEOTIDE SEQUENCE [LARGE SCALE GENOMIC DNA]</scope>
    <source>
        <strain evidence="3 4">Phi</strain>
    </source>
</reference>
<dbReference type="InterPro" id="IPR013216">
    <property type="entry name" value="Methyltransf_11"/>
</dbReference>
<dbReference type="Pfam" id="PF08242">
    <property type="entry name" value="Methyltransf_12"/>
    <property type="match status" value="1"/>
</dbReference>
<gene>
    <name evidence="3" type="ORF">A7Q10_08775</name>
</gene>
<dbReference type="InterPro" id="IPR013217">
    <property type="entry name" value="Methyltransf_12"/>
</dbReference>
<dbReference type="GO" id="GO:0008757">
    <property type="term" value="F:S-adenosylmethionine-dependent methyltransferase activity"/>
    <property type="evidence" value="ECO:0007669"/>
    <property type="project" value="InterPro"/>
</dbReference>
<protein>
    <recommendedName>
        <fullName evidence="5">Methyltransferase type 11 domain-containing protein</fullName>
    </recommendedName>
</protein>
<sequence>MRFKDFFWGLWGQRENRKEKGEEKHKNDISQLRPGDHHYKAYVGPPDQYDFMGATQFRLLCALGLRAHHKLLDFGCGSLRAGKLFIPYLDEGNYFGIEPSEWLIEEAINNEIGRDIIQIKKPHFDHNKDFKTDVFGVDFDYILAQSIFSHTGKDMIKKALKAFGLSLKPRGLIALTFIEGKDDFEAEGWIYPGIVSYRPSTIAQLITEACLFFVRLPWYHPRQSWYLLSKDKNNLPTQEQLAYLTGVVFNEPGFEESYNHNLLGFYSYHELDKAYLALDKTHLRRTKNLRLIPTEENRRGGKYAYGEWAQVIGIFQTLIYQHLDHKEDNHILDMGCGTGILAIASEPFLGEKGAYYGVDVRLEDIEFCRRHYPAEKFHFIPLKSKNPHYAPQNETQDKLPFENEFFDLVTALSVWTHLSEEDSLFYFSEISRVMKKKARAIITFFLLDRAYDKTLPFRTEAEGKYHMTAQNQWIFSKPAYDSSFWFCPEWAKVPEEAIGIKEEALGLLLKRSSLKILCYYPGNWKEIPGVFFQDIVVFEKE</sequence>
<comment type="caution">
    <text evidence="3">The sequence shown here is derived from an EMBL/GenBank/DDBJ whole genome shotgun (WGS) entry which is preliminary data.</text>
</comment>
<accession>A0A4Y8PBD5</accession>
<organism evidence="3 4">
    <name type="scientific">Methylacidiphilum caldifontis</name>
    <dbReference type="NCBI Taxonomy" id="2795386"/>
    <lineage>
        <taxon>Bacteria</taxon>
        <taxon>Pseudomonadati</taxon>
        <taxon>Verrucomicrobiota</taxon>
        <taxon>Methylacidiphilae</taxon>
        <taxon>Methylacidiphilales</taxon>
        <taxon>Methylacidiphilaceae</taxon>
        <taxon>Methylacidiphilum (ex Ratnadevi et al. 2023)</taxon>
    </lineage>
</organism>
<dbReference type="InterPro" id="IPR029063">
    <property type="entry name" value="SAM-dependent_MTases_sf"/>
</dbReference>
<dbReference type="EMBL" id="LXQC01000144">
    <property type="protein sequence ID" value="TFE68017.1"/>
    <property type="molecule type" value="Genomic_DNA"/>
</dbReference>
<dbReference type="RefSeq" id="WP_134440321.1">
    <property type="nucleotide sequence ID" value="NZ_LXQC01000144.1"/>
</dbReference>
<feature type="domain" description="Methyltransferase type 12" evidence="2">
    <location>
        <begin position="72"/>
        <end position="173"/>
    </location>
</feature>
<dbReference type="CDD" id="cd02440">
    <property type="entry name" value="AdoMet_MTases"/>
    <property type="match status" value="2"/>
</dbReference>
<dbReference type="Proteomes" id="UP000297713">
    <property type="component" value="Unassembled WGS sequence"/>
</dbReference>
<keyword evidence="4" id="KW-1185">Reference proteome</keyword>
<evidence type="ECO:0000313" key="4">
    <source>
        <dbReference type="Proteomes" id="UP000297713"/>
    </source>
</evidence>
<evidence type="ECO:0008006" key="5">
    <source>
        <dbReference type="Google" id="ProtNLM"/>
    </source>
</evidence>
<dbReference type="Gene3D" id="3.40.50.150">
    <property type="entry name" value="Vaccinia Virus protein VP39"/>
    <property type="match status" value="2"/>
</dbReference>
<evidence type="ECO:0000313" key="3">
    <source>
        <dbReference type="EMBL" id="TFE68017.1"/>
    </source>
</evidence>
<dbReference type="Pfam" id="PF08241">
    <property type="entry name" value="Methyltransf_11"/>
    <property type="match status" value="1"/>
</dbReference>
<dbReference type="OrthoDB" id="9760689at2"/>
<evidence type="ECO:0000259" key="2">
    <source>
        <dbReference type="Pfam" id="PF08242"/>
    </source>
</evidence>
<dbReference type="PANTHER" id="PTHR43464:SF78">
    <property type="entry name" value="SLR1117 PROTEIN"/>
    <property type="match status" value="1"/>
</dbReference>
<feature type="domain" description="Methyltransferase type 11" evidence="1">
    <location>
        <begin position="332"/>
        <end position="441"/>
    </location>
</feature>
<name>A0A4Y8PBD5_9BACT</name>
<dbReference type="SUPFAM" id="SSF53335">
    <property type="entry name" value="S-adenosyl-L-methionine-dependent methyltransferases"/>
    <property type="match status" value="2"/>
</dbReference>